<dbReference type="PANTHER" id="PTHR10698">
    <property type="entry name" value="V-TYPE PROTON ATPASE SUBUNIT H"/>
    <property type="match status" value="1"/>
</dbReference>
<evidence type="ECO:0000256" key="1">
    <source>
        <dbReference type="ARBA" id="ARBA00008613"/>
    </source>
</evidence>
<evidence type="ECO:0000256" key="4">
    <source>
        <dbReference type="ARBA" id="ARBA00023065"/>
    </source>
</evidence>
<organism evidence="6 7">
    <name type="scientific">Lipomyces starkeyi NRRL Y-11557</name>
    <dbReference type="NCBI Taxonomy" id="675824"/>
    <lineage>
        <taxon>Eukaryota</taxon>
        <taxon>Fungi</taxon>
        <taxon>Dikarya</taxon>
        <taxon>Ascomycota</taxon>
        <taxon>Saccharomycotina</taxon>
        <taxon>Lipomycetes</taxon>
        <taxon>Lipomycetales</taxon>
        <taxon>Lipomycetaceae</taxon>
        <taxon>Lipomyces</taxon>
    </lineage>
</organism>
<dbReference type="InterPro" id="IPR038497">
    <property type="entry name" value="ATPase_V1-cplx_hsu_C_sf"/>
</dbReference>
<evidence type="ECO:0000313" key="6">
    <source>
        <dbReference type="EMBL" id="ODQ75249.1"/>
    </source>
</evidence>
<reference evidence="6 7" key="1">
    <citation type="journal article" date="2016" name="Proc. Natl. Acad. Sci. U.S.A.">
        <title>Comparative genomics of biotechnologically important yeasts.</title>
        <authorList>
            <person name="Riley R."/>
            <person name="Haridas S."/>
            <person name="Wolfe K.H."/>
            <person name="Lopes M.R."/>
            <person name="Hittinger C.T."/>
            <person name="Goeker M."/>
            <person name="Salamov A.A."/>
            <person name="Wisecaver J.H."/>
            <person name="Long T.M."/>
            <person name="Calvey C.H."/>
            <person name="Aerts A.L."/>
            <person name="Barry K.W."/>
            <person name="Choi C."/>
            <person name="Clum A."/>
            <person name="Coughlan A.Y."/>
            <person name="Deshpande S."/>
            <person name="Douglass A.P."/>
            <person name="Hanson S.J."/>
            <person name="Klenk H.-P."/>
            <person name="LaButti K.M."/>
            <person name="Lapidus A."/>
            <person name="Lindquist E.A."/>
            <person name="Lipzen A.M."/>
            <person name="Meier-Kolthoff J.P."/>
            <person name="Ohm R.A."/>
            <person name="Otillar R.P."/>
            <person name="Pangilinan J.L."/>
            <person name="Peng Y."/>
            <person name="Rokas A."/>
            <person name="Rosa C.A."/>
            <person name="Scheuner C."/>
            <person name="Sibirny A.A."/>
            <person name="Slot J.C."/>
            <person name="Stielow J.B."/>
            <person name="Sun H."/>
            <person name="Kurtzman C.P."/>
            <person name="Blackwell M."/>
            <person name="Grigoriev I.V."/>
            <person name="Jeffries T.W."/>
        </authorList>
    </citation>
    <scope>NUCLEOTIDE SEQUENCE [LARGE SCALE GENOMIC DNA]</scope>
    <source>
        <strain evidence="6 7">NRRL Y-11557</strain>
    </source>
</reference>
<dbReference type="InterPro" id="IPR004908">
    <property type="entry name" value="ATPase_V1-cplx_hsu"/>
</dbReference>
<proteinExistence type="inferred from homology"/>
<dbReference type="GO" id="GO:0000329">
    <property type="term" value="C:fungal-type vacuole membrane"/>
    <property type="evidence" value="ECO:0007669"/>
    <property type="project" value="TreeGrafter"/>
</dbReference>
<dbReference type="OrthoDB" id="10263554at2759"/>
<dbReference type="GO" id="GO:0000221">
    <property type="term" value="C:vacuolar proton-transporting V-type ATPase, V1 domain"/>
    <property type="evidence" value="ECO:0007669"/>
    <property type="project" value="InterPro"/>
</dbReference>
<evidence type="ECO:0000256" key="2">
    <source>
        <dbReference type="ARBA" id="ARBA00022448"/>
    </source>
</evidence>
<dbReference type="PANTHER" id="PTHR10698:SF0">
    <property type="entry name" value="V-TYPE PROTON ATPASE SUBUNIT H"/>
    <property type="match status" value="1"/>
</dbReference>
<dbReference type="Gene3D" id="1.25.10.10">
    <property type="entry name" value="Leucine-rich Repeat Variant"/>
    <property type="match status" value="2"/>
</dbReference>
<keyword evidence="4" id="KW-0406">Ion transport</keyword>
<protein>
    <recommendedName>
        <fullName evidence="5">ATPase V1 complex subunit H C-terminal domain-containing protein</fullName>
    </recommendedName>
</protein>
<name>A0A1E3QC14_LIPST</name>
<keyword evidence="7" id="KW-1185">Reference proteome</keyword>
<dbReference type="Pfam" id="PF03224">
    <property type="entry name" value="V-ATPase_H_N"/>
    <property type="match status" value="2"/>
</dbReference>
<keyword evidence="2" id="KW-0813">Transport</keyword>
<evidence type="ECO:0000313" key="7">
    <source>
        <dbReference type="Proteomes" id="UP000094385"/>
    </source>
</evidence>
<dbReference type="STRING" id="675824.A0A1E3QC14"/>
<dbReference type="GO" id="GO:0046961">
    <property type="term" value="F:proton-transporting ATPase activity, rotational mechanism"/>
    <property type="evidence" value="ECO:0007669"/>
    <property type="project" value="InterPro"/>
</dbReference>
<accession>A0A1E3QC14</accession>
<dbReference type="Gene3D" id="1.25.40.150">
    <property type="entry name" value="V-type ATPase, subunit H, C-terminal domain"/>
    <property type="match status" value="1"/>
</dbReference>
<dbReference type="EMBL" id="KV454291">
    <property type="protein sequence ID" value="ODQ75249.1"/>
    <property type="molecule type" value="Genomic_DNA"/>
</dbReference>
<dbReference type="Proteomes" id="UP000094385">
    <property type="component" value="Unassembled WGS sequence"/>
</dbReference>
<sequence length="395" mass="44203">MATETITTEEVPSPASVIFSNGYLDEIVENIRSRTGTWSRHVGADGLTDEQATTIAYIDKLPKRSKLEALSKDPSFYANIFCTIFTRITRVDVLQSALALAADLIPGRFLYSIDMLRGSLSTCDDYKLKDLAAQSYGAILSVKCTRALFWAKITTYGPPLLEILRSGKGGLQLQYYTVLVFWLLSFELEPAEELNKKCDIIPIVLDIMKIAIKEKIIRVSVSLFYNLVTIAPEENIPALLVVSGLPVIKSMAQRKWTDVELESDLVTLSTTLQEAHDSMSTFDEYVSELTSGRLRWSPVHKSIDFWKRNVEQFKEDNWKLLKELAKVISTSSDNTVLAVASNDIGQVITELPEGLKVLQQMGTKTKIMEMMGHPDPDVKYQALKATQVFVARAFA</sequence>
<dbReference type="InterPro" id="IPR011987">
    <property type="entry name" value="ATPase_V1-cplx_hsu_C"/>
</dbReference>
<dbReference type="Pfam" id="PF11698">
    <property type="entry name" value="V-ATPase_H_C"/>
    <property type="match status" value="1"/>
</dbReference>
<dbReference type="InterPro" id="IPR016024">
    <property type="entry name" value="ARM-type_fold"/>
</dbReference>
<evidence type="ECO:0000256" key="3">
    <source>
        <dbReference type="ARBA" id="ARBA00022781"/>
    </source>
</evidence>
<gene>
    <name evidence="6" type="ORF">LIPSTDRAFT_103286</name>
</gene>
<comment type="similarity">
    <text evidence="1">Belongs to the V-ATPase H subunit family.</text>
</comment>
<keyword evidence="3" id="KW-0375">Hydrogen ion transport</keyword>
<evidence type="ECO:0000259" key="5">
    <source>
        <dbReference type="Pfam" id="PF11698"/>
    </source>
</evidence>
<feature type="domain" description="ATPase V1 complex subunit H C-terminal" evidence="5">
    <location>
        <begin position="279"/>
        <end position="394"/>
    </location>
</feature>
<dbReference type="AlphaFoldDB" id="A0A1E3QC14"/>
<dbReference type="SUPFAM" id="SSF48371">
    <property type="entry name" value="ARM repeat"/>
    <property type="match status" value="1"/>
</dbReference>
<dbReference type="InterPro" id="IPR011989">
    <property type="entry name" value="ARM-like"/>
</dbReference>